<evidence type="ECO:0000259" key="1">
    <source>
        <dbReference type="Pfam" id="PF07762"/>
    </source>
</evidence>
<comment type="caution">
    <text evidence="2">The sequence shown here is derived from an EMBL/GenBank/DDBJ whole genome shotgun (WGS) entry which is preliminary data.</text>
</comment>
<gene>
    <name evidence="2" type="ORF">E2562_016528</name>
</gene>
<proteinExistence type="predicted"/>
<dbReference type="PANTHER" id="PTHR33074">
    <property type="entry name" value="EXPRESSED PROTEIN-RELATED"/>
    <property type="match status" value="1"/>
</dbReference>
<dbReference type="Proteomes" id="UP000479710">
    <property type="component" value="Unassembled WGS sequence"/>
</dbReference>
<sequence>METRRSEPSPVALYPHWVLLDKVKQCEESDGKTTAASLTSSGYFIRVSLRLAPPPALSRLCLESSVSQDEIKIFTRVLAAHGDSILLNVSASDRRFSENGGASLSRDYFVYNAGDAAGNPFVPPSLLLLPPLYSSVLHEEPEDEAVLVGDVVLPIEATALLRLGDEELVVAVLHLLYVPRGQPPEAILWVLRYGGWQTKWRLPVLHDEEKREELYYWYWDTDKVIPVGDGLLCWVDLYRGIIFSDVSVETPELRFVEVFRGCCSAGATDCTRSRHAFTITTWTLRMDGDMATWETDFVLGSDELWAFDGYHDGIPRVMPAYPVLTMDDDDPDAIVFKLEDETSSVTWLVETDTRKKTLRHATRHDGGFYNGHNVTPSEVSNYFNT</sequence>
<dbReference type="OrthoDB" id="685097at2759"/>
<dbReference type="AlphaFoldDB" id="A0A6G1C565"/>
<protein>
    <recommendedName>
        <fullName evidence="1">DUF1618 domain-containing protein</fullName>
    </recommendedName>
</protein>
<keyword evidence="3" id="KW-1185">Reference proteome</keyword>
<dbReference type="PANTHER" id="PTHR33074:SF76">
    <property type="entry name" value="OS11G0569701 PROTEIN"/>
    <property type="match status" value="1"/>
</dbReference>
<reference evidence="2 3" key="1">
    <citation type="submission" date="2019-11" db="EMBL/GenBank/DDBJ databases">
        <title>Whole genome sequence of Oryza granulata.</title>
        <authorList>
            <person name="Li W."/>
        </authorList>
    </citation>
    <scope>NUCLEOTIDE SEQUENCE [LARGE SCALE GENOMIC DNA]</scope>
    <source>
        <strain evidence="3">cv. Menghai</strain>
        <tissue evidence="2">Leaf</tissue>
    </source>
</reference>
<dbReference type="Pfam" id="PF07762">
    <property type="entry name" value="DUF1618"/>
    <property type="match status" value="1"/>
</dbReference>
<name>A0A6G1C565_9ORYZ</name>
<evidence type="ECO:0000313" key="2">
    <source>
        <dbReference type="EMBL" id="KAF0895795.1"/>
    </source>
</evidence>
<feature type="domain" description="DUF1618" evidence="1">
    <location>
        <begin position="246"/>
        <end position="330"/>
    </location>
</feature>
<accession>A0A6G1C565</accession>
<evidence type="ECO:0000313" key="3">
    <source>
        <dbReference type="Proteomes" id="UP000479710"/>
    </source>
</evidence>
<dbReference type="EMBL" id="SPHZ02000010">
    <property type="protein sequence ID" value="KAF0895795.1"/>
    <property type="molecule type" value="Genomic_DNA"/>
</dbReference>
<organism evidence="2 3">
    <name type="scientific">Oryza meyeriana var. granulata</name>
    <dbReference type="NCBI Taxonomy" id="110450"/>
    <lineage>
        <taxon>Eukaryota</taxon>
        <taxon>Viridiplantae</taxon>
        <taxon>Streptophyta</taxon>
        <taxon>Embryophyta</taxon>
        <taxon>Tracheophyta</taxon>
        <taxon>Spermatophyta</taxon>
        <taxon>Magnoliopsida</taxon>
        <taxon>Liliopsida</taxon>
        <taxon>Poales</taxon>
        <taxon>Poaceae</taxon>
        <taxon>BOP clade</taxon>
        <taxon>Oryzoideae</taxon>
        <taxon>Oryzeae</taxon>
        <taxon>Oryzinae</taxon>
        <taxon>Oryza</taxon>
        <taxon>Oryza meyeriana</taxon>
    </lineage>
</organism>
<dbReference type="InterPro" id="IPR011676">
    <property type="entry name" value="DUF1618"/>
</dbReference>